<gene>
    <name evidence="4" type="ORF">WMO45_03450</name>
</gene>
<dbReference type="Pfam" id="PF17963">
    <property type="entry name" value="Big_9"/>
    <property type="match status" value="1"/>
</dbReference>
<keyword evidence="2" id="KW-0732">Signal</keyword>
<sequence length="435" mass="46119">MNHRIFLRRALFASVLAAVLAAGSLPASAFFLWDQEDTVPTVAEVTKNGPAGQPVVFSAEDFVVEDGEDTLSSITITRLPDAQAGMLTLGGQPLQAGDVVQSGAMDGLSFLPLEGSAATTAEFSFLPVFSSGVSGEETTAQIYLLSEENNAPVAENLELSTYKNVAITAEFAAVDPEGDLLSYHIINKPARGAVTLSENSSSFVYTPYENKTGKDSFTYVAVDAVGNASDPATVKIRIAKPDTKVSYADMDQNPAHKAAIRLAEEEIFVGECMGGEYFFQPDTPVSRSEFVAMTMNAVGLERLEDVERTGFFDDSAIPTWAKPYVSSALQAGLVQGSPDATGQIVFQADQNITAAEAAVLLDRALQVTDVSMDAMKAEEQVPAWAAQSAANLATCGVVQAQGDLQTTLTRADAAEMLCSALELMDSRDSGGLFSW</sequence>
<feature type="domain" description="SLH" evidence="3">
    <location>
        <begin position="308"/>
        <end position="375"/>
    </location>
</feature>
<proteinExistence type="predicted"/>
<feature type="signal peptide" evidence="2">
    <location>
        <begin position="1"/>
        <end position="29"/>
    </location>
</feature>
<dbReference type="InterPro" id="IPR001119">
    <property type="entry name" value="SLH_dom"/>
</dbReference>
<name>A0ABV1ELT5_9FIRM</name>
<dbReference type="RefSeq" id="WP_349139233.1">
    <property type="nucleotide sequence ID" value="NZ_JBBMFT010000001.1"/>
</dbReference>
<dbReference type="EMBL" id="JBBMFT010000001">
    <property type="protein sequence ID" value="MEQ2455566.1"/>
    <property type="molecule type" value="Genomic_DNA"/>
</dbReference>
<comment type="caution">
    <text evidence="4">The sequence shown here is derived from an EMBL/GenBank/DDBJ whole genome shotgun (WGS) entry which is preliminary data.</text>
</comment>
<evidence type="ECO:0000313" key="5">
    <source>
        <dbReference type="Proteomes" id="UP001440599"/>
    </source>
</evidence>
<accession>A0ABV1ELT5</accession>
<feature type="chain" id="PRO_5045334989" evidence="2">
    <location>
        <begin position="30"/>
        <end position="435"/>
    </location>
</feature>
<evidence type="ECO:0000256" key="2">
    <source>
        <dbReference type="SAM" id="SignalP"/>
    </source>
</evidence>
<feature type="domain" description="SLH" evidence="3">
    <location>
        <begin position="242"/>
        <end position="307"/>
    </location>
</feature>
<protein>
    <submittedName>
        <fullName evidence="4">Ig-like domain-containing protein</fullName>
    </submittedName>
</protein>
<dbReference type="Gene3D" id="2.60.40.2810">
    <property type="match status" value="1"/>
</dbReference>
<evidence type="ECO:0000259" key="3">
    <source>
        <dbReference type="PROSITE" id="PS51272"/>
    </source>
</evidence>
<organism evidence="4 5">
    <name type="scientific">Flavonifractor hominis</name>
    <dbReference type="NCBI Taxonomy" id="3133178"/>
    <lineage>
        <taxon>Bacteria</taxon>
        <taxon>Bacillati</taxon>
        <taxon>Bacillota</taxon>
        <taxon>Clostridia</taxon>
        <taxon>Eubacteriales</taxon>
        <taxon>Oscillospiraceae</taxon>
        <taxon>Flavonifractor</taxon>
    </lineage>
</organism>
<dbReference type="Pfam" id="PF00395">
    <property type="entry name" value="SLH"/>
    <property type="match status" value="1"/>
</dbReference>
<evidence type="ECO:0000256" key="1">
    <source>
        <dbReference type="ARBA" id="ARBA00022737"/>
    </source>
</evidence>
<keyword evidence="1" id="KW-0677">Repeat</keyword>
<dbReference type="PROSITE" id="PS51272">
    <property type="entry name" value="SLH"/>
    <property type="match status" value="2"/>
</dbReference>
<evidence type="ECO:0000313" key="4">
    <source>
        <dbReference type="EMBL" id="MEQ2455566.1"/>
    </source>
</evidence>
<reference evidence="4 5" key="1">
    <citation type="submission" date="2024-03" db="EMBL/GenBank/DDBJ databases">
        <title>Human intestinal bacterial collection.</title>
        <authorList>
            <person name="Pauvert C."/>
            <person name="Hitch T.C.A."/>
            <person name="Clavel T."/>
        </authorList>
    </citation>
    <scope>NUCLEOTIDE SEQUENCE [LARGE SCALE GENOMIC DNA]</scope>
    <source>
        <strain evidence="4 5">CLA-AP-H34</strain>
    </source>
</reference>
<dbReference type="Proteomes" id="UP001440599">
    <property type="component" value="Unassembled WGS sequence"/>
</dbReference>
<keyword evidence="5" id="KW-1185">Reference proteome</keyword>